<gene>
    <name evidence="3" type="ORF">LCGC14_1441560</name>
</gene>
<dbReference type="InterPro" id="IPR002525">
    <property type="entry name" value="Transp_IS110-like_N"/>
</dbReference>
<dbReference type="GO" id="GO:0003677">
    <property type="term" value="F:DNA binding"/>
    <property type="evidence" value="ECO:0007669"/>
    <property type="project" value="InterPro"/>
</dbReference>
<accession>A0A0F9M153</accession>
<dbReference type="GO" id="GO:0006281">
    <property type="term" value="P:DNA repair"/>
    <property type="evidence" value="ECO:0007669"/>
    <property type="project" value="InterPro"/>
</dbReference>
<reference evidence="3" key="1">
    <citation type="journal article" date="2015" name="Nature">
        <title>Complex archaea that bridge the gap between prokaryotes and eukaryotes.</title>
        <authorList>
            <person name="Spang A."/>
            <person name="Saw J.H."/>
            <person name="Jorgensen S.L."/>
            <person name="Zaremba-Niedzwiedzka K."/>
            <person name="Martijn J."/>
            <person name="Lind A.E."/>
            <person name="van Eijk R."/>
            <person name="Schleper C."/>
            <person name="Guy L."/>
            <person name="Ettema T.J."/>
        </authorList>
    </citation>
    <scope>NUCLEOTIDE SEQUENCE</scope>
</reference>
<dbReference type="Pfam" id="PF02371">
    <property type="entry name" value="Transposase_20"/>
    <property type="match status" value="1"/>
</dbReference>
<dbReference type="EMBL" id="LAZR01009832">
    <property type="protein sequence ID" value="KKM70360.1"/>
    <property type="molecule type" value="Genomic_DNA"/>
</dbReference>
<dbReference type="SUPFAM" id="SSF48150">
    <property type="entry name" value="DNA-glycosylase"/>
    <property type="match status" value="1"/>
</dbReference>
<proteinExistence type="predicted"/>
<dbReference type="PANTHER" id="PTHR33055:SF3">
    <property type="entry name" value="PUTATIVE TRANSPOSASE FOR IS117-RELATED"/>
    <property type="match status" value="1"/>
</dbReference>
<dbReference type="InterPro" id="IPR011257">
    <property type="entry name" value="DNA_glycosylase"/>
</dbReference>
<organism evidence="3">
    <name type="scientific">marine sediment metagenome</name>
    <dbReference type="NCBI Taxonomy" id="412755"/>
    <lineage>
        <taxon>unclassified sequences</taxon>
        <taxon>metagenomes</taxon>
        <taxon>ecological metagenomes</taxon>
    </lineage>
</organism>
<dbReference type="NCBIfam" id="NF033542">
    <property type="entry name" value="transpos_IS110"/>
    <property type="match status" value="1"/>
</dbReference>
<evidence type="ECO:0000259" key="2">
    <source>
        <dbReference type="Pfam" id="PF02371"/>
    </source>
</evidence>
<evidence type="ECO:0000259" key="1">
    <source>
        <dbReference type="Pfam" id="PF01548"/>
    </source>
</evidence>
<dbReference type="InterPro" id="IPR047650">
    <property type="entry name" value="Transpos_IS110"/>
</dbReference>
<sequence>MNEVSIIGLDLAKNVFQAHGAGADGSVIFRRKLSRVQLLKFLTQQPSCVVAMEACASAHHWGRVIGDLGHEVRLIPPAYVKPFVKRQKNDMADAEAIAEAASRPTMRFVAVKSEEQQGAAMVYRTRDLLVRQRTQTINALRAHLSEQGIVAPTGPAHVGRLAAVIDGDDGALPAAVRDLARLLLDQIAGLGEKVADLDAELRRRASVDDTARRLATIPGVGPITAAAITTFAPPMETFSKGRDFAAWVGLTPRQHSSGGKERLGRTSKMGQRDIRRLLIIGAVAVVRWAARKGAPEGSWLARMLERKPKMLVAVALANRMARTAWALMRKGEDYKDPAMATA</sequence>
<feature type="domain" description="Transposase IS116/IS110/IS902 C-terminal" evidence="2">
    <location>
        <begin position="212"/>
        <end position="289"/>
    </location>
</feature>
<dbReference type="GO" id="GO:0006313">
    <property type="term" value="P:DNA transposition"/>
    <property type="evidence" value="ECO:0007669"/>
    <property type="project" value="InterPro"/>
</dbReference>
<dbReference type="Pfam" id="PF01548">
    <property type="entry name" value="DEDD_Tnp_IS110"/>
    <property type="match status" value="1"/>
</dbReference>
<protein>
    <submittedName>
        <fullName evidence="3">Uncharacterized protein</fullName>
    </submittedName>
</protein>
<dbReference type="InterPro" id="IPR003346">
    <property type="entry name" value="Transposase_20"/>
</dbReference>
<comment type="caution">
    <text evidence="3">The sequence shown here is derived from an EMBL/GenBank/DDBJ whole genome shotgun (WGS) entry which is preliminary data.</text>
</comment>
<name>A0A0F9M153_9ZZZZ</name>
<feature type="domain" description="Transposase IS110-like N-terminal" evidence="1">
    <location>
        <begin position="7"/>
        <end position="146"/>
    </location>
</feature>
<dbReference type="PANTHER" id="PTHR33055">
    <property type="entry name" value="TRANSPOSASE FOR INSERTION SEQUENCE ELEMENT IS1111A"/>
    <property type="match status" value="1"/>
</dbReference>
<evidence type="ECO:0000313" key="3">
    <source>
        <dbReference type="EMBL" id="KKM70360.1"/>
    </source>
</evidence>
<dbReference type="GO" id="GO:0004803">
    <property type="term" value="F:transposase activity"/>
    <property type="evidence" value="ECO:0007669"/>
    <property type="project" value="InterPro"/>
</dbReference>
<dbReference type="AlphaFoldDB" id="A0A0F9M153"/>